<evidence type="ECO:0000256" key="7">
    <source>
        <dbReference type="SAM" id="Phobius"/>
    </source>
</evidence>
<comment type="caution">
    <text evidence="10">The sequence shown here is derived from an EMBL/GenBank/DDBJ whole genome shotgun (WGS) entry which is preliminary data.</text>
</comment>
<name>A0A556N047_9FLAO</name>
<dbReference type="GO" id="GO:0098797">
    <property type="term" value="C:plasma membrane protein complex"/>
    <property type="evidence" value="ECO:0007669"/>
    <property type="project" value="TreeGrafter"/>
</dbReference>
<keyword evidence="3" id="KW-1003">Cell membrane</keyword>
<dbReference type="Pfam" id="PF12704">
    <property type="entry name" value="MacB_PCD"/>
    <property type="match status" value="1"/>
</dbReference>
<evidence type="ECO:0000313" key="10">
    <source>
        <dbReference type="EMBL" id="TSJ45557.1"/>
    </source>
</evidence>
<evidence type="ECO:0000256" key="3">
    <source>
        <dbReference type="ARBA" id="ARBA00022475"/>
    </source>
</evidence>
<evidence type="ECO:0000256" key="6">
    <source>
        <dbReference type="ARBA" id="ARBA00023136"/>
    </source>
</evidence>
<dbReference type="Proteomes" id="UP000316008">
    <property type="component" value="Unassembled WGS sequence"/>
</dbReference>
<keyword evidence="4 7" id="KW-0812">Transmembrane</keyword>
<protein>
    <submittedName>
        <fullName evidence="10">ABC transporter permease</fullName>
    </submittedName>
</protein>
<keyword evidence="11" id="KW-1185">Reference proteome</keyword>
<dbReference type="GO" id="GO:0044874">
    <property type="term" value="P:lipoprotein localization to outer membrane"/>
    <property type="evidence" value="ECO:0007669"/>
    <property type="project" value="TreeGrafter"/>
</dbReference>
<proteinExistence type="inferred from homology"/>
<keyword evidence="6 7" id="KW-0472">Membrane</keyword>
<accession>A0A556N047</accession>
<evidence type="ECO:0000256" key="1">
    <source>
        <dbReference type="ARBA" id="ARBA00004651"/>
    </source>
</evidence>
<evidence type="ECO:0000256" key="2">
    <source>
        <dbReference type="ARBA" id="ARBA00005236"/>
    </source>
</evidence>
<feature type="transmembrane region" description="Helical" evidence="7">
    <location>
        <begin position="246"/>
        <end position="271"/>
    </location>
</feature>
<dbReference type="InterPro" id="IPR025857">
    <property type="entry name" value="MacB_PCD"/>
</dbReference>
<keyword evidence="5 7" id="KW-1133">Transmembrane helix</keyword>
<comment type="similarity">
    <text evidence="2">Belongs to the ABC-4 integral membrane protein family. LolC/E subfamily.</text>
</comment>
<evidence type="ECO:0000256" key="5">
    <source>
        <dbReference type="ARBA" id="ARBA00022989"/>
    </source>
</evidence>
<sequence>MGIAVITAALVIILSAFNGIEQMVSRLYSDYDPSISMRSLEGKTFDSTAVNLNDLRKVPGVISLSKAIEETVIIKHGKKWINARMVGVDYSFTEACNLEKHLVDGYPYLEENGEPTAVIGASLLDKIDGYISEMDGYEELTLYTPLRDASIARLKSPFKVSPLKVVGRMNFNKDVNMSDLLVPINYAEVQLNYGTDITAIYFHIKKENIESVKEILVAKFGKKFLIKTAAEKNELIFKTSESEKKIVVLILLFIFILAAFNLVASLNMLFIEKKENIETMERFGATKRFIFQIFFFEGILIAFKGILIGLVLGVGVCLLQMQFVLLQMPNSGGEAFPMILQVKDVLFIFAMVVILSVLSSYFPVRYLVKRTIDGI</sequence>
<evidence type="ECO:0000259" key="8">
    <source>
        <dbReference type="Pfam" id="PF02687"/>
    </source>
</evidence>
<evidence type="ECO:0000259" key="9">
    <source>
        <dbReference type="Pfam" id="PF12704"/>
    </source>
</evidence>
<comment type="subcellular location">
    <subcellularLocation>
        <location evidence="1">Cell membrane</location>
        <topology evidence="1">Multi-pass membrane protein</topology>
    </subcellularLocation>
</comment>
<dbReference type="AlphaFoldDB" id="A0A556N047"/>
<dbReference type="PANTHER" id="PTHR30489:SF0">
    <property type="entry name" value="LIPOPROTEIN-RELEASING SYSTEM TRANSMEMBRANE PROTEIN LOLE"/>
    <property type="match status" value="1"/>
</dbReference>
<dbReference type="Pfam" id="PF02687">
    <property type="entry name" value="FtsX"/>
    <property type="match status" value="1"/>
</dbReference>
<dbReference type="RefSeq" id="WP_144332513.1">
    <property type="nucleotide sequence ID" value="NZ_VLPL01000003.1"/>
</dbReference>
<organism evidence="10 11">
    <name type="scientific">Fluviicola chungangensis</name>
    <dbReference type="NCBI Taxonomy" id="2597671"/>
    <lineage>
        <taxon>Bacteria</taxon>
        <taxon>Pseudomonadati</taxon>
        <taxon>Bacteroidota</taxon>
        <taxon>Flavobacteriia</taxon>
        <taxon>Flavobacteriales</taxon>
        <taxon>Crocinitomicaceae</taxon>
        <taxon>Fluviicola</taxon>
    </lineage>
</organism>
<dbReference type="InterPro" id="IPR003838">
    <property type="entry name" value="ABC3_permease_C"/>
</dbReference>
<evidence type="ECO:0000256" key="4">
    <source>
        <dbReference type="ARBA" id="ARBA00022692"/>
    </source>
</evidence>
<gene>
    <name evidence="10" type="ORF">FO442_07305</name>
</gene>
<dbReference type="OrthoDB" id="1522724at2"/>
<feature type="transmembrane region" description="Helical" evidence="7">
    <location>
        <begin position="345"/>
        <end position="368"/>
    </location>
</feature>
<feature type="domain" description="ABC3 transporter permease C-terminal" evidence="8">
    <location>
        <begin position="249"/>
        <end position="371"/>
    </location>
</feature>
<evidence type="ECO:0000313" key="11">
    <source>
        <dbReference type="Proteomes" id="UP000316008"/>
    </source>
</evidence>
<feature type="domain" description="MacB-like periplasmic core" evidence="9">
    <location>
        <begin position="2"/>
        <end position="215"/>
    </location>
</feature>
<dbReference type="EMBL" id="VLPL01000003">
    <property type="protein sequence ID" value="TSJ45557.1"/>
    <property type="molecule type" value="Genomic_DNA"/>
</dbReference>
<dbReference type="InterPro" id="IPR051447">
    <property type="entry name" value="Lipoprotein-release_system"/>
</dbReference>
<dbReference type="PANTHER" id="PTHR30489">
    <property type="entry name" value="LIPOPROTEIN-RELEASING SYSTEM TRANSMEMBRANE PROTEIN LOLE"/>
    <property type="match status" value="1"/>
</dbReference>
<reference evidence="10 11" key="1">
    <citation type="submission" date="2019-07" db="EMBL/GenBank/DDBJ databases">
        <authorList>
            <person name="Huq M.A."/>
        </authorList>
    </citation>
    <scope>NUCLEOTIDE SEQUENCE [LARGE SCALE GENOMIC DNA]</scope>
    <source>
        <strain evidence="10 11">MAH-3</strain>
    </source>
</reference>
<feature type="transmembrane region" description="Helical" evidence="7">
    <location>
        <begin position="292"/>
        <end position="325"/>
    </location>
</feature>